<dbReference type="InterPro" id="IPR015915">
    <property type="entry name" value="Kelch-typ_b-propeller"/>
</dbReference>
<dbReference type="SUPFAM" id="SSF117281">
    <property type="entry name" value="Kelch motif"/>
    <property type="match status" value="1"/>
</dbReference>
<comment type="caution">
    <text evidence="4">The sequence shown here is derived from an EMBL/GenBank/DDBJ whole genome shotgun (WGS) entry which is preliminary data.</text>
</comment>
<dbReference type="EMBL" id="MU864433">
    <property type="protein sequence ID" value="KAK4186061.1"/>
    <property type="molecule type" value="Genomic_DNA"/>
</dbReference>
<feature type="signal peptide" evidence="3">
    <location>
        <begin position="1"/>
        <end position="18"/>
    </location>
</feature>
<accession>A0AAN6WRD7</accession>
<dbReference type="Pfam" id="PF01344">
    <property type="entry name" value="Kelch_1"/>
    <property type="match status" value="1"/>
</dbReference>
<dbReference type="Gene3D" id="2.120.10.80">
    <property type="entry name" value="Kelch-type beta propeller"/>
    <property type="match status" value="2"/>
</dbReference>
<evidence type="ECO:0000313" key="5">
    <source>
        <dbReference type="Proteomes" id="UP001302126"/>
    </source>
</evidence>
<evidence type="ECO:0000256" key="3">
    <source>
        <dbReference type="SAM" id="SignalP"/>
    </source>
</evidence>
<keyword evidence="5" id="KW-1185">Reference proteome</keyword>
<evidence type="ECO:0008006" key="6">
    <source>
        <dbReference type="Google" id="ProtNLM"/>
    </source>
</evidence>
<dbReference type="Proteomes" id="UP001302126">
    <property type="component" value="Unassembled WGS sequence"/>
</dbReference>
<gene>
    <name evidence="4" type="ORF">QBC35DRAFT_465064</name>
</gene>
<evidence type="ECO:0000256" key="2">
    <source>
        <dbReference type="ARBA" id="ARBA00022737"/>
    </source>
</evidence>
<proteinExistence type="predicted"/>
<dbReference type="InterPro" id="IPR006652">
    <property type="entry name" value="Kelch_1"/>
</dbReference>
<keyword evidence="1" id="KW-0880">Kelch repeat</keyword>
<evidence type="ECO:0000313" key="4">
    <source>
        <dbReference type="EMBL" id="KAK4186061.1"/>
    </source>
</evidence>
<feature type="chain" id="PRO_5042883569" description="Galactose oxidase" evidence="3">
    <location>
        <begin position="19"/>
        <end position="346"/>
    </location>
</feature>
<dbReference type="Pfam" id="PF24681">
    <property type="entry name" value="Kelch_KLHDC2_KLHL20_DRC7"/>
    <property type="match status" value="1"/>
</dbReference>
<dbReference type="AlphaFoldDB" id="A0AAN6WRD7"/>
<evidence type="ECO:0000256" key="1">
    <source>
        <dbReference type="ARBA" id="ARBA00022441"/>
    </source>
</evidence>
<dbReference type="InterPro" id="IPR011043">
    <property type="entry name" value="Gal_Oxase/kelch_b-propeller"/>
</dbReference>
<dbReference type="PANTHER" id="PTHR46093:SF18">
    <property type="entry name" value="FIBRONECTIN TYPE-III DOMAIN-CONTAINING PROTEIN"/>
    <property type="match status" value="1"/>
</dbReference>
<organism evidence="4 5">
    <name type="scientific">Podospora australis</name>
    <dbReference type="NCBI Taxonomy" id="1536484"/>
    <lineage>
        <taxon>Eukaryota</taxon>
        <taxon>Fungi</taxon>
        <taxon>Dikarya</taxon>
        <taxon>Ascomycota</taxon>
        <taxon>Pezizomycotina</taxon>
        <taxon>Sordariomycetes</taxon>
        <taxon>Sordariomycetidae</taxon>
        <taxon>Sordariales</taxon>
        <taxon>Podosporaceae</taxon>
        <taxon>Podospora</taxon>
    </lineage>
</organism>
<sequence>MKLLSLFLFGAPLAGVLASPCTPPGPTWSTLPPIALAPRQEHVAVALTPTSLAIFGGIVPAEDWWPTVPVLQIYDIPSQTWRRAADAPKGLNHPNAAVVNGKIFLLGGLKEVTPTDLAWRPTNESWVYDPATDIWSSLPPLPVTDVARGSAAMGVFGHIIFLAGGITQTPFDPALGEQESVDDVSAFDTKTNTWINLPAKAKKIPAARDHAGAAVVGNKFYILGGRDHGQNNVRDTVFELDFKNLQKGWVVKKGKMPTARGGVVAAAVGKNIYTIGGEGNPKNGTEGVFPQVEAYDTTKDKWEKLPDMQVPRHGTSAVALGGGIYIPGGGVKQGGAPVDVFDVFWP</sequence>
<keyword evidence="3" id="KW-0732">Signal</keyword>
<keyword evidence="2" id="KW-0677">Repeat</keyword>
<protein>
    <recommendedName>
        <fullName evidence="6">Galactose oxidase</fullName>
    </recommendedName>
</protein>
<dbReference type="SMART" id="SM00612">
    <property type="entry name" value="Kelch"/>
    <property type="match status" value="5"/>
</dbReference>
<reference evidence="4" key="1">
    <citation type="journal article" date="2023" name="Mol. Phylogenet. Evol.">
        <title>Genome-scale phylogeny and comparative genomics of the fungal order Sordariales.</title>
        <authorList>
            <person name="Hensen N."/>
            <person name="Bonometti L."/>
            <person name="Westerberg I."/>
            <person name="Brannstrom I.O."/>
            <person name="Guillou S."/>
            <person name="Cros-Aarteil S."/>
            <person name="Calhoun S."/>
            <person name="Haridas S."/>
            <person name="Kuo A."/>
            <person name="Mondo S."/>
            <person name="Pangilinan J."/>
            <person name="Riley R."/>
            <person name="LaButti K."/>
            <person name="Andreopoulos B."/>
            <person name="Lipzen A."/>
            <person name="Chen C."/>
            <person name="Yan M."/>
            <person name="Daum C."/>
            <person name="Ng V."/>
            <person name="Clum A."/>
            <person name="Steindorff A."/>
            <person name="Ohm R.A."/>
            <person name="Martin F."/>
            <person name="Silar P."/>
            <person name="Natvig D.O."/>
            <person name="Lalanne C."/>
            <person name="Gautier V."/>
            <person name="Ament-Velasquez S.L."/>
            <person name="Kruys A."/>
            <person name="Hutchinson M.I."/>
            <person name="Powell A.J."/>
            <person name="Barry K."/>
            <person name="Miller A.N."/>
            <person name="Grigoriev I.V."/>
            <person name="Debuchy R."/>
            <person name="Gladieux P."/>
            <person name="Hiltunen Thoren M."/>
            <person name="Johannesson H."/>
        </authorList>
    </citation>
    <scope>NUCLEOTIDE SEQUENCE</scope>
    <source>
        <strain evidence="4">PSN309</strain>
    </source>
</reference>
<dbReference type="PANTHER" id="PTHR46093">
    <property type="entry name" value="ACYL-COA-BINDING DOMAIN-CONTAINING PROTEIN 5"/>
    <property type="match status" value="1"/>
</dbReference>
<reference evidence="4" key="2">
    <citation type="submission" date="2023-05" db="EMBL/GenBank/DDBJ databases">
        <authorList>
            <consortium name="Lawrence Berkeley National Laboratory"/>
            <person name="Steindorff A."/>
            <person name="Hensen N."/>
            <person name="Bonometti L."/>
            <person name="Westerberg I."/>
            <person name="Brannstrom I.O."/>
            <person name="Guillou S."/>
            <person name="Cros-Aarteil S."/>
            <person name="Calhoun S."/>
            <person name="Haridas S."/>
            <person name="Kuo A."/>
            <person name="Mondo S."/>
            <person name="Pangilinan J."/>
            <person name="Riley R."/>
            <person name="Labutti K."/>
            <person name="Andreopoulos B."/>
            <person name="Lipzen A."/>
            <person name="Chen C."/>
            <person name="Yanf M."/>
            <person name="Daum C."/>
            <person name="Ng V."/>
            <person name="Clum A."/>
            <person name="Ohm R."/>
            <person name="Martin F."/>
            <person name="Silar P."/>
            <person name="Natvig D."/>
            <person name="Lalanne C."/>
            <person name="Gautier V."/>
            <person name="Ament-Velasquez S.L."/>
            <person name="Kruys A."/>
            <person name="Hutchinson M.I."/>
            <person name="Powell A.J."/>
            <person name="Barry K."/>
            <person name="Miller A.N."/>
            <person name="Grigoriev I.V."/>
            <person name="Debuchy R."/>
            <person name="Gladieux P."/>
            <person name="Thoren M.H."/>
            <person name="Johannesson H."/>
        </authorList>
    </citation>
    <scope>NUCLEOTIDE SEQUENCE</scope>
    <source>
        <strain evidence="4">PSN309</strain>
    </source>
</reference>
<name>A0AAN6WRD7_9PEZI</name>
<dbReference type="SUPFAM" id="SSF50965">
    <property type="entry name" value="Galactose oxidase, central domain"/>
    <property type="match status" value="1"/>
</dbReference>